<gene>
    <name evidence="1" type="ORF">F1188_02675</name>
</gene>
<proteinExistence type="predicted"/>
<evidence type="ECO:0000313" key="2">
    <source>
        <dbReference type="Proteomes" id="UP000324065"/>
    </source>
</evidence>
<sequence>MTALLRLTPWLGLAAVLIGGGWWMRSVQAERDTLAAQVEGLRASVAAWDAAYADAEADQAAVVEALSRAHAQTARLIETRAATLEALRHAQDPDGRLDDPLPPAAAALVRRLYAHPDGAD</sequence>
<protein>
    <submittedName>
        <fullName evidence="1">Uncharacterized protein</fullName>
    </submittedName>
</protein>
<accession>A0A5M6IFD1</accession>
<dbReference type="EMBL" id="VWPJ01000002">
    <property type="protein sequence ID" value="KAA5606842.1"/>
    <property type="molecule type" value="Genomic_DNA"/>
</dbReference>
<organism evidence="1 2">
    <name type="scientific">Roseospira marina</name>
    <dbReference type="NCBI Taxonomy" id="140057"/>
    <lineage>
        <taxon>Bacteria</taxon>
        <taxon>Pseudomonadati</taxon>
        <taxon>Pseudomonadota</taxon>
        <taxon>Alphaproteobacteria</taxon>
        <taxon>Rhodospirillales</taxon>
        <taxon>Rhodospirillaceae</taxon>
        <taxon>Roseospira</taxon>
    </lineage>
</organism>
<dbReference type="RefSeq" id="WP_150060853.1">
    <property type="nucleotide sequence ID" value="NZ_JACHII010000003.1"/>
</dbReference>
<name>A0A5M6IFD1_9PROT</name>
<comment type="caution">
    <text evidence="1">The sequence shown here is derived from an EMBL/GenBank/DDBJ whole genome shotgun (WGS) entry which is preliminary data.</text>
</comment>
<keyword evidence="2" id="KW-1185">Reference proteome</keyword>
<dbReference type="AlphaFoldDB" id="A0A5M6IFD1"/>
<dbReference type="Proteomes" id="UP000324065">
    <property type="component" value="Unassembled WGS sequence"/>
</dbReference>
<evidence type="ECO:0000313" key="1">
    <source>
        <dbReference type="EMBL" id="KAA5606842.1"/>
    </source>
</evidence>
<reference evidence="1 2" key="1">
    <citation type="submission" date="2019-09" db="EMBL/GenBank/DDBJ databases">
        <title>Genome sequence of Roseospira marina, one of the more divergent members of the non-sulfur purple photosynthetic bacterial family, the Rhodospirillaceae.</title>
        <authorList>
            <person name="Meyer T."/>
            <person name="Kyndt J."/>
        </authorList>
    </citation>
    <scope>NUCLEOTIDE SEQUENCE [LARGE SCALE GENOMIC DNA]</scope>
    <source>
        <strain evidence="1 2">DSM 15113</strain>
    </source>
</reference>